<name>A0A167W0V3_CORFA</name>
<dbReference type="AlphaFoldDB" id="A0A167W0V3"/>
<dbReference type="EMBL" id="AZHB01000011">
    <property type="protein sequence ID" value="OAA63195.1"/>
    <property type="molecule type" value="Genomic_DNA"/>
</dbReference>
<dbReference type="GeneID" id="30021363"/>
<comment type="caution">
    <text evidence="1">The sequence shown here is derived from an EMBL/GenBank/DDBJ whole genome shotgun (WGS) entry which is preliminary data.</text>
</comment>
<dbReference type="RefSeq" id="XP_018704402.1">
    <property type="nucleotide sequence ID" value="XM_018848676.1"/>
</dbReference>
<reference evidence="1 2" key="1">
    <citation type="journal article" date="2016" name="Genome Biol. Evol.">
        <title>Divergent and convergent evolution of fungal pathogenicity.</title>
        <authorList>
            <person name="Shang Y."/>
            <person name="Xiao G."/>
            <person name="Zheng P."/>
            <person name="Cen K."/>
            <person name="Zhan S."/>
            <person name="Wang C."/>
        </authorList>
    </citation>
    <scope>NUCLEOTIDE SEQUENCE [LARGE SCALE GENOMIC DNA]</scope>
    <source>
        <strain evidence="1 2">ARSEF 2679</strain>
    </source>
</reference>
<protein>
    <submittedName>
        <fullName evidence="1">Uncharacterized protein</fullName>
    </submittedName>
</protein>
<sequence length="114" mass="12166">MGARALNGECLAATLCGDSKTVCSGDTPQCTVNDSVYVDDSSKVLSNFVCCPSTQKALNGKCYPGDAPLTPCYQAPGVCDWGKGYYCAWNEGNADSRCCKFDEYFKGNNCVKKA</sequence>
<keyword evidence="2" id="KW-1185">Reference proteome</keyword>
<dbReference type="Proteomes" id="UP000076744">
    <property type="component" value="Unassembled WGS sequence"/>
</dbReference>
<gene>
    <name evidence="1" type="ORF">ISF_05071</name>
</gene>
<organism evidence="1 2">
    <name type="scientific">Cordyceps fumosorosea (strain ARSEF 2679)</name>
    <name type="common">Isaria fumosorosea</name>
    <dbReference type="NCBI Taxonomy" id="1081104"/>
    <lineage>
        <taxon>Eukaryota</taxon>
        <taxon>Fungi</taxon>
        <taxon>Dikarya</taxon>
        <taxon>Ascomycota</taxon>
        <taxon>Pezizomycotina</taxon>
        <taxon>Sordariomycetes</taxon>
        <taxon>Hypocreomycetidae</taxon>
        <taxon>Hypocreales</taxon>
        <taxon>Cordycipitaceae</taxon>
        <taxon>Cordyceps</taxon>
    </lineage>
</organism>
<evidence type="ECO:0000313" key="1">
    <source>
        <dbReference type="EMBL" id="OAA63195.1"/>
    </source>
</evidence>
<accession>A0A167W0V3</accession>
<dbReference type="OrthoDB" id="4892292at2759"/>
<proteinExistence type="predicted"/>
<evidence type="ECO:0000313" key="2">
    <source>
        <dbReference type="Proteomes" id="UP000076744"/>
    </source>
</evidence>